<feature type="region of interest" description="Disordered" evidence="10">
    <location>
        <begin position="931"/>
        <end position="959"/>
    </location>
</feature>
<feature type="compositionally biased region" description="Polar residues" evidence="10">
    <location>
        <begin position="601"/>
        <end position="611"/>
    </location>
</feature>
<dbReference type="EC" id="2.7.11.25" evidence="2"/>
<feature type="region of interest" description="Disordered" evidence="10">
    <location>
        <begin position="561"/>
        <end position="777"/>
    </location>
</feature>
<dbReference type="GO" id="GO:0004709">
    <property type="term" value="F:MAP kinase kinase kinase activity"/>
    <property type="evidence" value="ECO:0007669"/>
    <property type="project" value="UniProtKB-EC"/>
</dbReference>
<dbReference type="InterPro" id="IPR008271">
    <property type="entry name" value="Ser/Thr_kinase_AS"/>
</dbReference>
<dbReference type="FunFam" id="3.30.200.20:FF:000387">
    <property type="entry name" value="Serine/threonine-protein kinase STE11"/>
    <property type="match status" value="1"/>
</dbReference>
<feature type="binding site" evidence="9">
    <location>
        <position position="160"/>
    </location>
    <ligand>
        <name>ATP</name>
        <dbReference type="ChEBI" id="CHEBI:30616"/>
    </ligand>
</feature>
<comment type="caution">
    <text evidence="12">The sequence shown here is derived from an EMBL/GenBank/DDBJ whole genome shotgun (WGS) entry which is preliminary data.</text>
</comment>
<dbReference type="PROSITE" id="PS00108">
    <property type="entry name" value="PROTEIN_KINASE_ST"/>
    <property type="match status" value="1"/>
</dbReference>
<feature type="compositionally biased region" description="Low complexity" evidence="10">
    <location>
        <begin position="586"/>
        <end position="600"/>
    </location>
</feature>
<dbReference type="InterPro" id="IPR017441">
    <property type="entry name" value="Protein_kinase_ATP_BS"/>
</dbReference>
<sequence>MGQCLSAHQPGSTPERFKGRWTQQGGLGDGVAAFDTKYGGLGAEPAKPAYTTTADVGLKAREDSKQFGFLNDKPPPLQLERIDEDAALQAGPEASPLKPVLELGLDGAAARGPPLPGSDACGHVQRKPISWTKGELVGQGAFGSVCVAMDNDTGELIAVKQVHVPRGAANSKKVEENVRSLEEEVQLLQQFDHPNIVRYLGTEKTEDSLNIFLEYVPGGSIASLLAKFGSFKESVIKVYTKQILLGLEYLHSKGVMHRDIKGANILVDNTGLVKLADFGASKKLEDLVTVADGNKSVRGTPYWMAPEVITQTGHGRQADLWSVACTVLEMATGRPPWSTQYPSQVAAMFHIASSKGPPEIPQHLSPECKDFLYLCFNRDWKARPAASTLLRHPFLADVAVRSQAGPSPNAAALAHAWRTQQPAGHGGSSSSMAGLEGSEGQFGTPSPLHPKIAAAQAGLAGGAARISLQADAGDSDGTVALSPLGAHASRKEHWDSAAAAQQPQQQQHRRQQGAAPTAAQLGRGGAGSPIKRSGMSLRASAPAFSGYASLALSQQLDLSSTPLVRPGAPAPQQPTGSGQLRSSRDSSGAAPCSAAAEPASQQLPRSGSRQQLVREASAARLHSVDDEPAVQPEAAAAAAQPAQPVSETPAAQRRRQGVQDLMAAEPAGAAAASPVAPGSADDSSGTNKSDYNPMEEPSWMHPAESPLAGEGTPTSALTAATGGPAASTGQRALADAQEVASYSPEGSATEAAPAAENSAGPAAEPAPASELPEPVALGSHRSGEHMVWTNEDGDIDALPWDMGGWSTGSSGEHGPQQQQQQQGPAPAADEGQEQRQPGDAVGEDALIGALRRKAQHDVRASLALFEKSLNIPALHVPPLSPKVQHAEPLSPASSRGGIAAARGTLPALAVPLPPDAEPADQLLSAESIEGRGATASPSRGPLSSRHAHRQPVAASLAPAPSASTVLAPVAAAAGDDSQRRLASVQHVLAGVRQTASGVLPPPAPLATAVAGLAGLGYGSGGPGAAGGADREAVWQQELSQELFRVKASTAVLERPHRRASMHGSPLKRGH</sequence>
<evidence type="ECO:0000313" key="12">
    <source>
        <dbReference type="EMBL" id="KAI7845933.1"/>
    </source>
</evidence>
<feature type="region of interest" description="Disordered" evidence="10">
    <location>
        <begin position="1051"/>
        <end position="1070"/>
    </location>
</feature>
<feature type="region of interest" description="Disordered" evidence="10">
    <location>
        <begin position="487"/>
        <end position="533"/>
    </location>
</feature>
<feature type="compositionally biased region" description="Low complexity" evidence="10">
    <location>
        <begin position="497"/>
        <end position="516"/>
    </location>
</feature>
<dbReference type="PANTHER" id="PTHR48016">
    <property type="entry name" value="MAP KINASE KINASE KINASE SSK2-RELATED-RELATED"/>
    <property type="match status" value="1"/>
</dbReference>
<dbReference type="SUPFAM" id="SSF56112">
    <property type="entry name" value="Protein kinase-like (PK-like)"/>
    <property type="match status" value="1"/>
</dbReference>
<dbReference type="PANTHER" id="PTHR48016:SF56">
    <property type="entry name" value="MAPKK KINASE"/>
    <property type="match status" value="1"/>
</dbReference>
<feature type="region of interest" description="Disordered" evidence="10">
    <location>
        <begin position="418"/>
        <end position="449"/>
    </location>
</feature>
<keyword evidence="5" id="KW-0418">Kinase</keyword>
<feature type="compositionally biased region" description="Low complexity" evidence="10">
    <location>
        <begin position="743"/>
        <end position="776"/>
    </location>
</feature>
<gene>
    <name evidence="12" type="ORF">COHA_000479</name>
</gene>
<dbReference type="InterPro" id="IPR050538">
    <property type="entry name" value="MAP_kinase_kinase_kinase"/>
</dbReference>
<dbReference type="CDD" id="cd06606">
    <property type="entry name" value="STKc_MAPKKK"/>
    <property type="match status" value="1"/>
</dbReference>
<evidence type="ECO:0000256" key="4">
    <source>
        <dbReference type="ARBA" id="ARBA00022741"/>
    </source>
</evidence>
<evidence type="ECO:0000256" key="8">
    <source>
        <dbReference type="ARBA" id="ARBA00048329"/>
    </source>
</evidence>
<evidence type="ECO:0000256" key="1">
    <source>
        <dbReference type="ARBA" id="ARBA00006529"/>
    </source>
</evidence>
<evidence type="ECO:0000259" key="11">
    <source>
        <dbReference type="PROSITE" id="PS50011"/>
    </source>
</evidence>
<evidence type="ECO:0000256" key="9">
    <source>
        <dbReference type="PROSITE-ProRule" id="PRU10141"/>
    </source>
</evidence>
<feature type="compositionally biased region" description="Low complexity" evidence="10">
    <location>
        <begin position="711"/>
        <end position="729"/>
    </location>
</feature>
<evidence type="ECO:0000256" key="2">
    <source>
        <dbReference type="ARBA" id="ARBA00012406"/>
    </source>
</evidence>
<dbReference type="FunFam" id="1.10.510.10:FF:000071">
    <property type="entry name" value="Mitogen-activated protein kinase kinase kinase 3 isoform 2"/>
    <property type="match status" value="1"/>
</dbReference>
<feature type="compositionally biased region" description="Low complexity" evidence="10">
    <location>
        <begin position="663"/>
        <end position="684"/>
    </location>
</feature>
<evidence type="ECO:0000313" key="13">
    <source>
        <dbReference type="Proteomes" id="UP001205105"/>
    </source>
</evidence>
<keyword evidence="3" id="KW-0808">Transferase</keyword>
<comment type="similarity">
    <text evidence="1">Belongs to the protein kinase superfamily. STE Ser/Thr protein kinase family. MAP kinase kinase kinase subfamily.</text>
</comment>
<evidence type="ECO:0000256" key="10">
    <source>
        <dbReference type="SAM" id="MobiDB-lite"/>
    </source>
</evidence>
<feature type="compositionally biased region" description="Basic residues" evidence="10">
    <location>
        <begin position="1055"/>
        <end position="1070"/>
    </location>
</feature>
<dbReference type="SMART" id="SM00220">
    <property type="entry name" value="S_TKc"/>
    <property type="match status" value="1"/>
</dbReference>
<dbReference type="Pfam" id="PF00069">
    <property type="entry name" value="Pkinase"/>
    <property type="match status" value="1"/>
</dbReference>
<evidence type="ECO:0000256" key="5">
    <source>
        <dbReference type="ARBA" id="ARBA00022777"/>
    </source>
</evidence>
<comment type="catalytic activity">
    <reaction evidence="7">
        <text>L-threonyl-[protein] + ATP = O-phospho-L-threonyl-[protein] + ADP + H(+)</text>
        <dbReference type="Rhea" id="RHEA:46608"/>
        <dbReference type="Rhea" id="RHEA-COMP:11060"/>
        <dbReference type="Rhea" id="RHEA-COMP:11605"/>
        <dbReference type="ChEBI" id="CHEBI:15378"/>
        <dbReference type="ChEBI" id="CHEBI:30013"/>
        <dbReference type="ChEBI" id="CHEBI:30616"/>
        <dbReference type="ChEBI" id="CHEBI:61977"/>
        <dbReference type="ChEBI" id="CHEBI:456216"/>
        <dbReference type="EC" id="2.7.11.25"/>
    </reaction>
</comment>
<feature type="compositionally biased region" description="Low complexity" evidence="10">
    <location>
        <begin position="814"/>
        <end position="829"/>
    </location>
</feature>
<evidence type="ECO:0000256" key="7">
    <source>
        <dbReference type="ARBA" id="ARBA00047559"/>
    </source>
</evidence>
<keyword evidence="4 9" id="KW-0547">Nucleotide-binding</keyword>
<dbReference type="InterPro" id="IPR000719">
    <property type="entry name" value="Prot_kinase_dom"/>
</dbReference>
<feature type="region of interest" description="Disordered" evidence="10">
    <location>
        <begin position="1"/>
        <end position="29"/>
    </location>
</feature>
<dbReference type="GO" id="GO:0005524">
    <property type="term" value="F:ATP binding"/>
    <property type="evidence" value="ECO:0007669"/>
    <property type="project" value="UniProtKB-UniRule"/>
</dbReference>
<feature type="domain" description="Protein kinase" evidence="11">
    <location>
        <begin position="131"/>
        <end position="395"/>
    </location>
</feature>
<name>A0AAD5E002_9CHLO</name>
<dbReference type="InterPro" id="IPR011009">
    <property type="entry name" value="Kinase-like_dom_sf"/>
</dbReference>
<protein>
    <recommendedName>
        <fullName evidence="2">mitogen-activated protein kinase kinase kinase</fullName>
        <ecNumber evidence="2">2.7.11.25</ecNumber>
    </recommendedName>
</protein>
<dbReference type="AlphaFoldDB" id="A0AAD5E002"/>
<organism evidence="12 13">
    <name type="scientific">Chlorella ohadii</name>
    <dbReference type="NCBI Taxonomy" id="2649997"/>
    <lineage>
        <taxon>Eukaryota</taxon>
        <taxon>Viridiplantae</taxon>
        <taxon>Chlorophyta</taxon>
        <taxon>core chlorophytes</taxon>
        <taxon>Trebouxiophyceae</taxon>
        <taxon>Chlorellales</taxon>
        <taxon>Chlorellaceae</taxon>
        <taxon>Chlorella clade</taxon>
        <taxon>Chlorella</taxon>
    </lineage>
</organism>
<dbReference type="EMBL" id="JADXDR010000011">
    <property type="protein sequence ID" value="KAI7845933.1"/>
    <property type="molecule type" value="Genomic_DNA"/>
</dbReference>
<evidence type="ECO:0000256" key="6">
    <source>
        <dbReference type="ARBA" id="ARBA00022840"/>
    </source>
</evidence>
<evidence type="ECO:0000256" key="3">
    <source>
        <dbReference type="ARBA" id="ARBA00022679"/>
    </source>
</evidence>
<dbReference type="Proteomes" id="UP001205105">
    <property type="component" value="Unassembled WGS sequence"/>
</dbReference>
<comment type="catalytic activity">
    <reaction evidence="8">
        <text>L-seryl-[protein] + ATP = O-phospho-L-seryl-[protein] + ADP + H(+)</text>
        <dbReference type="Rhea" id="RHEA:17989"/>
        <dbReference type="Rhea" id="RHEA-COMP:9863"/>
        <dbReference type="Rhea" id="RHEA-COMP:11604"/>
        <dbReference type="ChEBI" id="CHEBI:15378"/>
        <dbReference type="ChEBI" id="CHEBI:29999"/>
        <dbReference type="ChEBI" id="CHEBI:30616"/>
        <dbReference type="ChEBI" id="CHEBI:83421"/>
        <dbReference type="ChEBI" id="CHEBI:456216"/>
        <dbReference type="EC" id="2.7.11.25"/>
    </reaction>
</comment>
<keyword evidence="13" id="KW-1185">Reference proteome</keyword>
<keyword evidence="6 9" id="KW-0067">ATP-binding</keyword>
<feature type="compositionally biased region" description="Low complexity" evidence="10">
    <location>
        <begin position="629"/>
        <end position="645"/>
    </location>
</feature>
<reference evidence="12" key="1">
    <citation type="submission" date="2020-11" db="EMBL/GenBank/DDBJ databases">
        <title>Chlorella ohadii genome sequencing and assembly.</title>
        <authorList>
            <person name="Murik O."/>
            <person name="Treves H."/>
            <person name="Kedem I."/>
            <person name="Shotland Y."/>
            <person name="Kaplan A."/>
        </authorList>
    </citation>
    <scope>NUCLEOTIDE SEQUENCE</scope>
    <source>
        <strain evidence="12">1</strain>
    </source>
</reference>
<dbReference type="PROSITE" id="PS50011">
    <property type="entry name" value="PROTEIN_KINASE_DOM"/>
    <property type="match status" value="1"/>
</dbReference>
<accession>A0AAD5E002</accession>
<feature type="region of interest" description="Disordered" evidence="10">
    <location>
        <begin position="794"/>
        <end position="838"/>
    </location>
</feature>
<proteinExistence type="inferred from homology"/>
<dbReference type="PROSITE" id="PS00107">
    <property type="entry name" value="PROTEIN_KINASE_ATP"/>
    <property type="match status" value="1"/>
</dbReference>
<dbReference type="Gene3D" id="1.10.510.10">
    <property type="entry name" value="Transferase(Phosphotransferase) domain 1"/>
    <property type="match status" value="1"/>
</dbReference>